<dbReference type="GO" id="GO:0030313">
    <property type="term" value="C:cell envelope"/>
    <property type="evidence" value="ECO:0007669"/>
    <property type="project" value="TreeGrafter"/>
</dbReference>
<protein>
    <submittedName>
        <fullName evidence="6">Transporter</fullName>
    </submittedName>
</protein>
<evidence type="ECO:0000259" key="5">
    <source>
        <dbReference type="Pfam" id="PF25975"/>
    </source>
</evidence>
<evidence type="ECO:0000256" key="4">
    <source>
        <dbReference type="SAM" id="SignalP"/>
    </source>
</evidence>
<dbReference type="PANTHER" id="PTHR30097:SF4">
    <property type="entry name" value="SLR6042 PROTEIN"/>
    <property type="match status" value="1"/>
</dbReference>
<dbReference type="InterPro" id="IPR058649">
    <property type="entry name" value="CzcB_C"/>
</dbReference>
<dbReference type="Gene3D" id="2.40.50.100">
    <property type="match status" value="1"/>
</dbReference>
<evidence type="ECO:0000313" key="7">
    <source>
        <dbReference type="Proteomes" id="UP000321405"/>
    </source>
</evidence>
<keyword evidence="7" id="KW-1185">Reference proteome</keyword>
<dbReference type="RefSeq" id="WP_147092036.1">
    <property type="nucleotide sequence ID" value="NZ_BJVC01000001.1"/>
</dbReference>
<proteinExistence type="inferred from homology"/>
<organism evidence="6 7">
    <name type="scientific">Swaminathania salitolerans</name>
    <dbReference type="NCBI Taxonomy" id="182838"/>
    <lineage>
        <taxon>Bacteria</taxon>
        <taxon>Pseudomonadati</taxon>
        <taxon>Pseudomonadota</taxon>
        <taxon>Alphaproteobacteria</taxon>
        <taxon>Acetobacterales</taxon>
        <taxon>Acetobacteraceae</taxon>
        <taxon>Swaminathania</taxon>
    </lineage>
</organism>
<feature type="compositionally biased region" description="Gly residues" evidence="3">
    <location>
        <begin position="271"/>
        <end position="280"/>
    </location>
</feature>
<feature type="region of interest" description="Disordered" evidence="3">
    <location>
        <begin position="258"/>
        <end position="305"/>
    </location>
</feature>
<keyword evidence="2" id="KW-0813">Transport</keyword>
<feature type="signal peptide" evidence="4">
    <location>
        <begin position="1"/>
        <end position="18"/>
    </location>
</feature>
<dbReference type="OrthoDB" id="9806939at2"/>
<dbReference type="InterPro" id="IPR051909">
    <property type="entry name" value="MFP_Cation_Efflux"/>
</dbReference>
<dbReference type="Gene3D" id="2.40.30.170">
    <property type="match status" value="1"/>
</dbReference>
<comment type="caution">
    <text evidence="6">The sequence shown here is derived from an EMBL/GenBank/DDBJ whole genome shotgun (WGS) entry which is preliminary data.</text>
</comment>
<dbReference type="Gene3D" id="2.40.420.20">
    <property type="match status" value="1"/>
</dbReference>
<feature type="domain" description="CzcB-like C-terminal circularly permuted SH3-like" evidence="5">
    <location>
        <begin position="361"/>
        <end position="421"/>
    </location>
</feature>
<dbReference type="InterPro" id="IPR006143">
    <property type="entry name" value="RND_pump_MFP"/>
</dbReference>
<dbReference type="PROSITE" id="PS51257">
    <property type="entry name" value="PROKAR_LIPOPROTEIN"/>
    <property type="match status" value="1"/>
</dbReference>
<dbReference type="EMBL" id="BJVC01000001">
    <property type="protein sequence ID" value="GEL01001.1"/>
    <property type="molecule type" value="Genomic_DNA"/>
</dbReference>
<evidence type="ECO:0000256" key="3">
    <source>
        <dbReference type="SAM" id="MobiDB-lite"/>
    </source>
</evidence>
<dbReference type="Pfam" id="PF25975">
    <property type="entry name" value="CzcB_C"/>
    <property type="match status" value="1"/>
</dbReference>
<dbReference type="GO" id="GO:0015679">
    <property type="term" value="P:plasma membrane copper ion transport"/>
    <property type="evidence" value="ECO:0007669"/>
    <property type="project" value="TreeGrafter"/>
</dbReference>
<dbReference type="NCBIfam" id="TIGR01730">
    <property type="entry name" value="RND_mfp"/>
    <property type="match status" value="1"/>
</dbReference>
<dbReference type="Proteomes" id="UP000321405">
    <property type="component" value="Unassembled WGS sequence"/>
</dbReference>
<dbReference type="AlphaFoldDB" id="A0A511BKY1"/>
<reference evidence="6 7" key="1">
    <citation type="submission" date="2019-07" db="EMBL/GenBank/DDBJ databases">
        <title>Whole genome shotgun sequence of Swaminathania salitolerans NBRC 104436.</title>
        <authorList>
            <person name="Hosoyama A."/>
            <person name="Uohara A."/>
            <person name="Ohji S."/>
            <person name="Ichikawa N."/>
        </authorList>
    </citation>
    <scope>NUCLEOTIDE SEQUENCE [LARGE SCALE GENOMIC DNA]</scope>
    <source>
        <strain evidence="6 7">NBRC 104436</strain>
    </source>
</reference>
<evidence type="ECO:0000256" key="2">
    <source>
        <dbReference type="ARBA" id="ARBA00022448"/>
    </source>
</evidence>
<feature type="chain" id="PRO_5021731979" evidence="4">
    <location>
        <begin position="19"/>
        <end position="432"/>
    </location>
</feature>
<comment type="similarity">
    <text evidence="1">Belongs to the membrane fusion protein (MFP) (TC 8.A.1) family.</text>
</comment>
<name>A0A511BKY1_9PROT</name>
<gene>
    <name evidence="6" type="ORF">SSA02_01640</name>
</gene>
<sequence>MRKVAFLFASHMAFRSLAATGVIIGCAVLAGAPAARGEDTWRHVYELPLEAQTNARTSFATVRRDTLIRGIGAMARVDADTSRVIVIRPAGSGKVTDVHVTPGARVRKGQSLVSYTDHSLHELHLQYAQMQAALDSARAGALEAEQLYKRGLALAGSAVSTGELQKRRMILEQQRGLVAARKADLETLEHRRTEEFTSVTERIVEDEASDLVSPVDGVVQSVNSAVASDITAGDKVVTIVDLSRLWLVADLSPDDASRIDPGDRAVFRPSGQGGGSGGESESGPRDAGKNAGNNAGRDTGDDPAMDNTAIVARVDTIEGLADPATGLVRVVCVLDHPPPRLRPGMMLDARFETGSGARGLIVPQAALQEIDGQTVVFLRRSPTRFVPVVVQELAGNDEEAAVSGALQAGDVVMAQGSFVLKSMALLGSLASD</sequence>
<dbReference type="SUPFAM" id="SSF111369">
    <property type="entry name" value="HlyD-like secretion proteins"/>
    <property type="match status" value="1"/>
</dbReference>
<keyword evidence="4" id="KW-0732">Signal</keyword>
<dbReference type="GO" id="GO:0022857">
    <property type="term" value="F:transmembrane transporter activity"/>
    <property type="evidence" value="ECO:0007669"/>
    <property type="project" value="InterPro"/>
</dbReference>
<accession>A0A511BKY1</accession>
<evidence type="ECO:0000313" key="6">
    <source>
        <dbReference type="EMBL" id="GEL01001.1"/>
    </source>
</evidence>
<dbReference type="GO" id="GO:0016020">
    <property type="term" value="C:membrane"/>
    <property type="evidence" value="ECO:0007669"/>
    <property type="project" value="InterPro"/>
</dbReference>
<dbReference type="GO" id="GO:0060003">
    <property type="term" value="P:copper ion export"/>
    <property type="evidence" value="ECO:0007669"/>
    <property type="project" value="TreeGrafter"/>
</dbReference>
<evidence type="ECO:0000256" key="1">
    <source>
        <dbReference type="ARBA" id="ARBA00009477"/>
    </source>
</evidence>
<dbReference type="PANTHER" id="PTHR30097">
    <property type="entry name" value="CATION EFFLUX SYSTEM PROTEIN CUSB"/>
    <property type="match status" value="1"/>
</dbReference>